<sequence length="529" mass="59332">MAPITKLSADVLSEIFLQVAIDGYHDVVPSPSFTVPVPSIQRPKSRVYGYIALSHVYREWRRVALGTPGLWARMVFPCKHPSEELFARSGHAPLWVTAELDRSGHPTPHAELELSLIKANSFRLRQLHLAGSSLGIEDYLSTWTSRVDALEDLALLASGSYDTVRQRSMLSRYPPLFSQSPRNLRRLVIQNTPFSWDCSLLSPTLTTLATCTYAGLAPNPGSPEGLLSALGSMSGLQFLELSETVPRVLGGDSTAAQHVIPVVRLPRLRLLVLKSRVNECAWLLRHISFPPETRLVLTAHTERDGDIPQLMDAIEDLTTRVAWSPILSLLLPAHSMGQMRVCGWRSTVEPDSNLPSDIDITLSEFRCGAVIRDVLDGPVFSQVQRARAERMDPDSWEVFIRHLPELQELSMRDAEFLDLLILAGHSSTQLPAPKLSVLKLLRFRFGCIHDEHEDRGYDQLCNTLQYRRKRGVPITRLELSGPRQKRPEVICRPGPVSVVLRRMNFGYWHVRSLRPLGFRCSPAHNILGA</sequence>
<dbReference type="STRING" id="1314778.A0A5C3P0R8"/>
<dbReference type="InParanoid" id="A0A5C3P0R8"/>
<accession>A0A5C3P0R8</accession>
<organism evidence="1 2">
    <name type="scientific">Polyporus arcularius HHB13444</name>
    <dbReference type="NCBI Taxonomy" id="1314778"/>
    <lineage>
        <taxon>Eukaryota</taxon>
        <taxon>Fungi</taxon>
        <taxon>Dikarya</taxon>
        <taxon>Basidiomycota</taxon>
        <taxon>Agaricomycotina</taxon>
        <taxon>Agaricomycetes</taxon>
        <taxon>Polyporales</taxon>
        <taxon>Polyporaceae</taxon>
        <taxon>Polyporus</taxon>
    </lineage>
</organism>
<evidence type="ECO:0008006" key="3">
    <source>
        <dbReference type="Google" id="ProtNLM"/>
    </source>
</evidence>
<name>A0A5C3P0R8_9APHY</name>
<dbReference type="SUPFAM" id="SSF52047">
    <property type="entry name" value="RNI-like"/>
    <property type="match status" value="1"/>
</dbReference>
<dbReference type="EMBL" id="ML212067">
    <property type="protein sequence ID" value="TFK79343.1"/>
    <property type="molecule type" value="Genomic_DNA"/>
</dbReference>
<gene>
    <name evidence="1" type="ORF">K466DRAFT_668148</name>
</gene>
<keyword evidence="2" id="KW-1185">Reference proteome</keyword>
<dbReference type="Proteomes" id="UP000308197">
    <property type="component" value="Unassembled WGS sequence"/>
</dbReference>
<dbReference type="AlphaFoldDB" id="A0A5C3P0R8"/>
<evidence type="ECO:0000313" key="1">
    <source>
        <dbReference type="EMBL" id="TFK79343.1"/>
    </source>
</evidence>
<proteinExistence type="predicted"/>
<evidence type="ECO:0000313" key="2">
    <source>
        <dbReference type="Proteomes" id="UP000308197"/>
    </source>
</evidence>
<reference evidence="1 2" key="1">
    <citation type="journal article" date="2019" name="Nat. Ecol. Evol.">
        <title>Megaphylogeny resolves global patterns of mushroom evolution.</title>
        <authorList>
            <person name="Varga T."/>
            <person name="Krizsan K."/>
            <person name="Foldi C."/>
            <person name="Dima B."/>
            <person name="Sanchez-Garcia M."/>
            <person name="Sanchez-Ramirez S."/>
            <person name="Szollosi G.J."/>
            <person name="Szarkandi J.G."/>
            <person name="Papp V."/>
            <person name="Albert L."/>
            <person name="Andreopoulos W."/>
            <person name="Angelini C."/>
            <person name="Antonin V."/>
            <person name="Barry K.W."/>
            <person name="Bougher N.L."/>
            <person name="Buchanan P."/>
            <person name="Buyck B."/>
            <person name="Bense V."/>
            <person name="Catcheside P."/>
            <person name="Chovatia M."/>
            <person name="Cooper J."/>
            <person name="Damon W."/>
            <person name="Desjardin D."/>
            <person name="Finy P."/>
            <person name="Geml J."/>
            <person name="Haridas S."/>
            <person name="Hughes K."/>
            <person name="Justo A."/>
            <person name="Karasinski D."/>
            <person name="Kautmanova I."/>
            <person name="Kiss B."/>
            <person name="Kocsube S."/>
            <person name="Kotiranta H."/>
            <person name="LaButti K.M."/>
            <person name="Lechner B.E."/>
            <person name="Liimatainen K."/>
            <person name="Lipzen A."/>
            <person name="Lukacs Z."/>
            <person name="Mihaltcheva S."/>
            <person name="Morgado L.N."/>
            <person name="Niskanen T."/>
            <person name="Noordeloos M.E."/>
            <person name="Ohm R.A."/>
            <person name="Ortiz-Santana B."/>
            <person name="Ovrebo C."/>
            <person name="Racz N."/>
            <person name="Riley R."/>
            <person name="Savchenko A."/>
            <person name="Shiryaev A."/>
            <person name="Soop K."/>
            <person name="Spirin V."/>
            <person name="Szebenyi C."/>
            <person name="Tomsovsky M."/>
            <person name="Tulloss R.E."/>
            <person name="Uehling J."/>
            <person name="Grigoriev I.V."/>
            <person name="Vagvolgyi C."/>
            <person name="Papp T."/>
            <person name="Martin F.M."/>
            <person name="Miettinen O."/>
            <person name="Hibbett D.S."/>
            <person name="Nagy L.G."/>
        </authorList>
    </citation>
    <scope>NUCLEOTIDE SEQUENCE [LARGE SCALE GENOMIC DNA]</scope>
    <source>
        <strain evidence="1 2">HHB13444</strain>
    </source>
</reference>
<protein>
    <recommendedName>
        <fullName evidence="3">F-box domain-containing protein</fullName>
    </recommendedName>
</protein>